<dbReference type="CDD" id="cd16693">
    <property type="entry name" value="mRING-H2-C3H3C2_WDR24"/>
    <property type="match status" value="1"/>
</dbReference>
<reference evidence="6" key="2">
    <citation type="submission" date="2023-11" db="UniProtKB">
        <authorList>
            <consortium name="WormBaseParasite"/>
        </authorList>
    </citation>
    <scope>IDENTIFICATION</scope>
</reference>
<feature type="region of interest" description="Disordered" evidence="3">
    <location>
        <begin position="1"/>
        <end position="23"/>
    </location>
</feature>
<dbReference type="AlphaFoldDB" id="A0AA85JYJ1"/>
<dbReference type="InterPro" id="IPR037590">
    <property type="entry name" value="WDR24"/>
</dbReference>
<evidence type="ECO:0000313" key="6">
    <source>
        <dbReference type="WBParaSite" id="TREG1_59190.1"/>
    </source>
</evidence>
<dbReference type="Proteomes" id="UP000050795">
    <property type="component" value="Unassembled WGS sequence"/>
</dbReference>
<dbReference type="GO" id="GO:0034198">
    <property type="term" value="P:cellular response to amino acid starvation"/>
    <property type="evidence" value="ECO:0007669"/>
    <property type="project" value="TreeGrafter"/>
</dbReference>
<dbReference type="GO" id="GO:0005774">
    <property type="term" value="C:vacuolar membrane"/>
    <property type="evidence" value="ECO:0007669"/>
    <property type="project" value="TreeGrafter"/>
</dbReference>
<dbReference type="GO" id="GO:0005829">
    <property type="term" value="C:cytosol"/>
    <property type="evidence" value="ECO:0007669"/>
    <property type="project" value="TreeGrafter"/>
</dbReference>
<name>A0AA85JYJ1_TRIRE</name>
<feature type="domain" description="WDR59/RTC1-like RING zinc finger" evidence="4">
    <location>
        <begin position="276"/>
        <end position="323"/>
    </location>
</feature>
<dbReference type="GO" id="GO:0061700">
    <property type="term" value="C:GATOR2 complex"/>
    <property type="evidence" value="ECO:0007669"/>
    <property type="project" value="TreeGrafter"/>
</dbReference>
<evidence type="ECO:0000256" key="3">
    <source>
        <dbReference type="SAM" id="MobiDB-lite"/>
    </source>
</evidence>
<accession>A0AA85JYJ1</accession>
<evidence type="ECO:0000256" key="2">
    <source>
        <dbReference type="ARBA" id="ARBA00022737"/>
    </source>
</evidence>
<dbReference type="PANTHER" id="PTHR46200">
    <property type="entry name" value="GATOR COMPLEX PROTEIN WDR24"/>
    <property type="match status" value="1"/>
</dbReference>
<keyword evidence="5" id="KW-1185">Reference proteome</keyword>
<evidence type="ECO:0000313" key="5">
    <source>
        <dbReference type="Proteomes" id="UP000050795"/>
    </source>
</evidence>
<dbReference type="PANTHER" id="PTHR46200:SF1">
    <property type="entry name" value="GATOR COMPLEX PROTEIN WDR24"/>
    <property type="match status" value="1"/>
</dbReference>
<reference evidence="5" key="1">
    <citation type="submission" date="2022-06" db="EMBL/GenBank/DDBJ databases">
        <authorList>
            <person name="Berger JAMES D."/>
            <person name="Berger JAMES D."/>
        </authorList>
    </citation>
    <scope>NUCLEOTIDE SEQUENCE [LARGE SCALE GENOMIC DNA]</scope>
</reference>
<proteinExistence type="predicted"/>
<dbReference type="Pfam" id="PF17120">
    <property type="entry name" value="zf-RING_16"/>
    <property type="match status" value="1"/>
</dbReference>
<organism evidence="5 6">
    <name type="scientific">Trichobilharzia regenti</name>
    <name type="common">Nasal bird schistosome</name>
    <dbReference type="NCBI Taxonomy" id="157069"/>
    <lineage>
        <taxon>Eukaryota</taxon>
        <taxon>Metazoa</taxon>
        <taxon>Spiralia</taxon>
        <taxon>Lophotrochozoa</taxon>
        <taxon>Platyhelminthes</taxon>
        <taxon>Trematoda</taxon>
        <taxon>Digenea</taxon>
        <taxon>Strigeidida</taxon>
        <taxon>Schistosomatoidea</taxon>
        <taxon>Schistosomatidae</taxon>
        <taxon>Trichobilharzia</taxon>
    </lineage>
</organism>
<protein>
    <recommendedName>
        <fullName evidence="4">WDR59/RTC1-like RING zinc finger domain-containing protein</fullName>
    </recommendedName>
</protein>
<feature type="region of interest" description="Disordered" evidence="3">
    <location>
        <begin position="180"/>
        <end position="204"/>
    </location>
</feature>
<evidence type="ECO:0000256" key="1">
    <source>
        <dbReference type="ARBA" id="ARBA00022574"/>
    </source>
</evidence>
<dbReference type="InterPro" id="IPR049566">
    <property type="entry name" value="WDR59_RTC1-like_RING_Znf"/>
</dbReference>
<dbReference type="GO" id="GO:0016239">
    <property type="term" value="P:positive regulation of macroautophagy"/>
    <property type="evidence" value="ECO:0007669"/>
    <property type="project" value="TreeGrafter"/>
</dbReference>
<dbReference type="GO" id="GO:1904263">
    <property type="term" value="P:positive regulation of TORC1 signaling"/>
    <property type="evidence" value="ECO:0007669"/>
    <property type="project" value="TreeGrafter"/>
</dbReference>
<keyword evidence="1" id="KW-0853">WD repeat</keyword>
<keyword evidence="2" id="KW-0677">Repeat</keyword>
<feature type="compositionally biased region" description="Low complexity" evidence="3">
    <location>
        <begin position="1"/>
        <end position="16"/>
    </location>
</feature>
<evidence type="ECO:0000259" key="4">
    <source>
        <dbReference type="Pfam" id="PF17120"/>
    </source>
</evidence>
<dbReference type="WBParaSite" id="TREG1_59190.1">
    <property type="protein sequence ID" value="TREG1_59190.1"/>
    <property type="gene ID" value="TREG1_59190"/>
</dbReference>
<sequence length="325" mass="36003">MNHVSNSSASESPSSSLTKQKSPLDNSKKQVQLLAPWQHHSMSLSGLDKESFALLNGGHTINPIGSLYPINSEINTIIGKWFKELIESGHVQTVCTALLALGPERLRVSEWVSEAQLEHWFISYIELLTRFRLWTVCARIMKQCGNPFAGADNQLYLREYRRSINLQYVIRPIVMKPTESESKNATNTGETRSDGNTRTRWKSGGLTSIDNQFASRNMSPALAPGVAALNQASTTLSIRCGLCTKPLCASESTQRLTGHTGWACSRHATSCDPATITCALCHLVVRGLFVWCRGCSHGGHLDHMQAWLMRRSECPAGCGHRCRYN</sequence>